<evidence type="ECO:0000256" key="2">
    <source>
        <dbReference type="ARBA" id="ARBA00022803"/>
    </source>
</evidence>
<dbReference type="PROSITE" id="PS50293">
    <property type="entry name" value="TPR_REGION"/>
    <property type="match status" value="1"/>
</dbReference>
<evidence type="ECO:0000256" key="3">
    <source>
        <dbReference type="PROSITE-ProRule" id="PRU00339"/>
    </source>
</evidence>
<reference evidence="4" key="1">
    <citation type="submission" date="2021-02" db="EMBL/GenBank/DDBJ databases">
        <authorList>
            <person name="Nowell W R."/>
        </authorList>
    </citation>
    <scope>NUCLEOTIDE SEQUENCE</scope>
</reference>
<dbReference type="SUPFAM" id="SSF48452">
    <property type="entry name" value="TPR-like"/>
    <property type="match status" value="2"/>
</dbReference>
<evidence type="ECO:0000313" key="4">
    <source>
        <dbReference type="EMBL" id="CAF3751437.1"/>
    </source>
</evidence>
<feature type="repeat" description="TPR" evidence="3">
    <location>
        <begin position="687"/>
        <end position="720"/>
    </location>
</feature>
<accession>A0A818YCM2</accession>
<evidence type="ECO:0000256" key="1">
    <source>
        <dbReference type="ARBA" id="ARBA00022737"/>
    </source>
</evidence>
<dbReference type="InterPro" id="IPR011990">
    <property type="entry name" value="TPR-like_helical_dom_sf"/>
</dbReference>
<keyword evidence="2 3" id="KW-0802">TPR repeat</keyword>
<feature type="repeat" description="TPR" evidence="3">
    <location>
        <begin position="771"/>
        <end position="804"/>
    </location>
</feature>
<dbReference type="PROSITE" id="PS50005">
    <property type="entry name" value="TPR"/>
    <property type="match status" value="6"/>
</dbReference>
<protein>
    <submittedName>
        <fullName evidence="4">Uncharacterized protein</fullName>
    </submittedName>
</protein>
<sequence>MVARITTRRQKNKQMYFDSSSTSVIASVCTAALPARSTIRSLGHSNTSIFQNYQLVWLDAHIDEHNDSNCQNTITILRRIINYVTTFNEVDECMNYIGKMKDEKIILVISGTLGQNFIPIIHDTSQIISIFIFCKNKLVHELWAYSWSKIKGVFEEISNLYEAIKQAAEECDRNTISMSFIKINDETSVENLDKSFIYMQILKEILLEIDFKDQDIKEFTTYYRKHIVGNVAEQAIIDKLEREYHRYEPIWWCTNEYFLYSMLNRALRTMQTETIIRISFFIRDLHKYIDQVHSEEIHNSSSLIVYHGQGISQKDFDQLKKTQDGLLSFHNFLFTSKNRDSPLNFARQTIINSDLIGILFVMTIDRSLTSTPFVNIRDDLTKGEVLLSIHSIFHIGQIQQIGTTNNRLWQVELTLANKNDLKLNVLNKRILDETISCRKGWCRLSELLIKQNQFNKAQQVCDIAMTRTDDENEKAKAFFYYQLGLIKFHQEEYKEASSFYNSSLRIHEKNLNSSSIDAAACYMGIGSIHEKMEIYWKALSFFEIAFGICEKILPTTDSLVTNCINNIGRICYLMKRYSKSIFYYKKVLKIYQNTSTSNQSDVAIAYKNIGLVYVKRNEYSNAITFFEKTLAIYKKILPSNHLDIAETYQTIGSVYDNLCEYSTALSYYEKALKIYEETLSSTHPNLAMSHKSIGLIYFQRGDYLNALSYYEKAQDIYEQILPSNHPDLAASYMRHGSVYENTNNFTKALTYYKKAFEIYQNNYPVNYHDLANVYNKISSVYFQMGKYSLALSFYECALDIEQELSSGNQSSIEQWDDNLDIIQDDCE</sequence>
<comment type="caution">
    <text evidence="4">The sequence shown here is derived from an EMBL/GenBank/DDBJ whole genome shotgun (WGS) entry which is preliminary data.</text>
</comment>
<dbReference type="SMART" id="SM00028">
    <property type="entry name" value="TPR"/>
    <property type="match status" value="9"/>
</dbReference>
<keyword evidence="1" id="KW-0677">Repeat</keyword>
<feature type="repeat" description="TPR" evidence="3">
    <location>
        <begin position="729"/>
        <end position="762"/>
    </location>
</feature>
<dbReference type="PANTHER" id="PTHR45641">
    <property type="entry name" value="TETRATRICOPEPTIDE REPEAT PROTEIN (AFU_ORTHOLOGUE AFUA_6G03870)"/>
    <property type="match status" value="1"/>
</dbReference>
<dbReference type="PANTHER" id="PTHR45641:SF1">
    <property type="entry name" value="AAA+ ATPASE DOMAIN-CONTAINING PROTEIN"/>
    <property type="match status" value="1"/>
</dbReference>
<gene>
    <name evidence="4" type="ORF">KXQ929_LOCUS14263</name>
</gene>
<evidence type="ECO:0000313" key="5">
    <source>
        <dbReference type="Proteomes" id="UP000663868"/>
    </source>
</evidence>
<dbReference type="Gene3D" id="1.25.40.10">
    <property type="entry name" value="Tetratricopeptide repeat domain"/>
    <property type="match status" value="2"/>
</dbReference>
<dbReference type="Pfam" id="PF13424">
    <property type="entry name" value="TPR_12"/>
    <property type="match status" value="3"/>
</dbReference>
<dbReference type="Pfam" id="PF13181">
    <property type="entry name" value="TPR_8"/>
    <property type="match status" value="2"/>
</dbReference>
<dbReference type="AlphaFoldDB" id="A0A818YCM2"/>
<feature type="repeat" description="TPR" evidence="3">
    <location>
        <begin position="477"/>
        <end position="510"/>
    </location>
</feature>
<organism evidence="4 5">
    <name type="scientific">Adineta steineri</name>
    <dbReference type="NCBI Taxonomy" id="433720"/>
    <lineage>
        <taxon>Eukaryota</taxon>
        <taxon>Metazoa</taxon>
        <taxon>Spiralia</taxon>
        <taxon>Gnathifera</taxon>
        <taxon>Rotifera</taxon>
        <taxon>Eurotatoria</taxon>
        <taxon>Bdelloidea</taxon>
        <taxon>Adinetida</taxon>
        <taxon>Adinetidae</taxon>
        <taxon>Adineta</taxon>
    </lineage>
</organism>
<feature type="repeat" description="TPR" evidence="3">
    <location>
        <begin position="645"/>
        <end position="678"/>
    </location>
</feature>
<dbReference type="SUPFAM" id="SSF56399">
    <property type="entry name" value="ADP-ribosylation"/>
    <property type="match status" value="1"/>
</dbReference>
<dbReference type="InterPro" id="IPR019734">
    <property type="entry name" value="TPR_rpt"/>
</dbReference>
<name>A0A818YCM2_9BILA</name>
<proteinExistence type="predicted"/>
<dbReference type="Proteomes" id="UP000663868">
    <property type="component" value="Unassembled WGS sequence"/>
</dbReference>
<feature type="repeat" description="TPR" evidence="3">
    <location>
        <begin position="603"/>
        <end position="636"/>
    </location>
</feature>
<dbReference type="EMBL" id="CAJOBB010000787">
    <property type="protein sequence ID" value="CAF3751437.1"/>
    <property type="molecule type" value="Genomic_DNA"/>
</dbReference>